<dbReference type="GeneID" id="17280513"/>
<dbReference type="RefSeq" id="XP_005787674.1">
    <property type="nucleotide sequence ID" value="XM_005787617.1"/>
</dbReference>
<dbReference type="EnsemblProtists" id="EOD35245">
    <property type="protein sequence ID" value="EOD35245"/>
    <property type="gene ID" value="EMIHUDRAFT_227541"/>
</dbReference>
<organism evidence="2 3">
    <name type="scientific">Emiliania huxleyi (strain CCMP1516)</name>
    <dbReference type="NCBI Taxonomy" id="280463"/>
    <lineage>
        <taxon>Eukaryota</taxon>
        <taxon>Haptista</taxon>
        <taxon>Haptophyta</taxon>
        <taxon>Prymnesiophyceae</taxon>
        <taxon>Isochrysidales</taxon>
        <taxon>Noelaerhabdaceae</taxon>
        <taxon>Emiliania</taxon>
    </lineage>
</organism>
<evidence type="ECO:0000313" key="2">
    <source>
        <dbReference type="EnsemblProtists" id="EOD35245"/>
    </source>
</evidence>
<keyword evidence="3" id="KW-1185">Reference proteome</keyword>
<reference evidence="2" key="2">
    <citation type="submission" date="2024-10" db="UniProtKB">
        <authorList>
            <consortium name="EnsemblProtists"/>
        </authorList>
    </citation>
    <scope>IDENTIFICATION</scope>
</reference>
<protein>
    <submittedName>
        <fullName evidence="2">Uncharacterized protein</fullName>
    </submittedName>
</protein>
<dbReference type="KEGG" id="ehx:EMIHUDRAFT_227541"/>
<dbReference type="PaxDb" id="2903-EOD35245"/>
<dbReference type="AlphaFoldDB" id="A0A0D3KHL0"/>
<evidence type="ECO:0000256" key="1">
    <source>
        <dbReference type="SAM" id="MobiDB-lite"/>
    </source>
</evidence>
<dbReference type="HOGENOM" id="CLU_795544_0_0_1"/>
<reference evidence="3" key="1">
    <citation type="journal article" date="2013" name="Nature">
        <title>Pan genome of the phytoplankton Emiliania underpins its global distribution.</title>
        <authorList>
            <person name="Read B.A."/>
            <person name="Kegel J."/>
            <person name="Klute M.J."/>
            <person name="Kuo A."/>
            <person name="Lefebvre S.C."/>
            <person name="Maumus F."/>
            <person name="Mayer C."/>
            <person name="Miller J."/>
            <person name="Monier A."/>
            <person name="Salamov A."/>
            <person name="Young J."/>
            <person name="Aguilar M."/>
            <person name="Claverie J.M."/>
            <person name="Frickenhaus S."/>
            <person name="Gonzalez K."/>
            <person name="Herman E.K."/>
            <person name="Lin Y.C."/>
            <person name="Napier J."/>
            <person name="Ogata H."/>
            <person name="Sarno A.F."/>
            <person name="Shmutz J."/>
            <person name="Schroeder D."/>
            <person name="de Vargas C."/>
            <person name="Verret F."/>
            <person name="von Dassow P."/>
            <person name="Valentin K."/>
            <person name="Van de Peer Y."/>
            <person name="Wheeler G."/>
            <person name="Dacks J.B."/>
            <person name="Delwiche C.F."/>
            <person name="Dyhrman S.T."/>
            <person name="Glockner G."/>
            <person name="John U."/>
            <person name="Richards T."/>
            <person name="Worden A.Z."/>
            <person name="Zhang X."/>
            <person name="Grigoriev I.V."/>
            <person name="Allen A.E."/>
            <person name="Bidle K."/>
            <person name="Borodovsky M."/>
            <person name="Bowler C."/>
            <person name="Brownlee C."/>
            <person name="Cock J.M."/>
            <person name="Elias M."/>
            <person name="Gladyshev V.N."/>
            <person name="Groth M."/>
            <person name="Guda C."/>
            <person name="Hadaegh A."/>
            <person name="Iglesias-Rodriguez M.D."/>
            <person name="Jenkins J."/>
            <person name="Jones B.M."/>
            <person name="Lawson T."/>
            <person name="Leese F."/>
            <person name="Lindquist E."/>
            <person name="Lobanov A."/>
            <person name="Lomsadze A."/>
            <person name="Malik S.B."/>
            <person name="Marsh M.E."/>
            <person name="Mackinder L."/>
            <person name="Mock T."/>
            <person name="Mueller-Roeber B."/>
            <person name="Pagarete A."/>
            <person name="Parker M."/>
            <person name="Probert I."/>
            <person name="Quesneville H."/>
            <person name="Raines C."/>
            <person name="Rensing S.A."/>
            <person name="Riano-Pachon D.M."/>
            <person name="Richier S."/>
            <person name="Rokitta S."/>
            <person name="Shiraiwa Y."/>
            <person name="Soanes D.M."/>
            <person name="van der Giezen M."/>
            <person name="Wahlund T.M."/>
            <person name="Williams B."/>
            <person name="Wilson W."/>
            <person name="Wolfe G."/>
            <person name="Wurch L.L."/>
        </authorList>
    </citation>
    <scope>NUCLEOTIDE SEQUENCE</scope>
</reference>
<sequence length="349" mass="36125">MDATALANFESYAGSINGNWNDYRVAYQLGVAATSVDGAAPQDAARAASELASIDPDEFPHEPRDRRSHGFAGSSENEIVGLLRQPVGKWRSSPATGARAKITSFYTGEDGATTVKLAVIVTEGDDEAAIEMPIPEFLSSYPAGAGAEGDAADAGAGDAEPAYAALRALLNTTRGFSASDVADEAGEEELDAFRAELYKAKELGDHASSADRKERLVAADEAQLRTGGSAPTIKTAGILAMRFLNSVGTAAAAPAPTATGTQAQGGPALERQPAGVAEPAFLHYGAEWISMDLTSLSGVYTVDLVATFFTGAGGPNSPIRSPSTWSSHPQTMRKPLLAALASIAHMPPE</sequence>
<feature type="region of interest" description="Disordered" evidence="1">
    <location>
        <begin position="55"/>
        <end position="75"/>
    </location>
</feature>
<accession>A0A0D3KHL0</accession>
<dbReference type="Proteomes" id="UP000013827">
    <property type="component" value="Unassembled WGS sequence"/>
</dbReference>
<name>A0A0D3KHL0_EMIH1</name>
<evidence type="ECO:0000313" key="3">
    <source>
        <dbReference type="Proteomes" id="UP000013827"/>
    </source>
</evidence>
<proteinExistence type="predicted"/>